<dbReference type="PANTHER" id="PTHR40115">
    <property type="entry name" value="INNER MEMBRANE PROTEIN WITH PEPSY TM HELIX"/>
    <property type="match status" value="1"/>
</dbReference>
<keyword evidence="1" id="KW-0812">Transmembrane</keyword>
<keyword evidence="1" id="KW-0472">Membrane</keyword>
<proteinExistence type="predicted"/>
<dbReference type="Pfam" id="PF16357">
    <property type="entry name" value="PepSY_TM_like_2"/>
    <property type="match status" value="1"/>
</dbReference>
<dbReference type="eggNOG" id="COG3295">
    <property type="taxonomic scope" value="Bacteria"/>
</dbReference>
<dbReference type="Proteomes" id="UP000004728">
    <property type="component" value="Unassembled WGS sequence"/>
</dbReference>
<comment type="caution">
    <text evidence="2">The sequence shown here is derived from an EMBL/GenBank/DDBJ whole genome shotgun (WGS) entry which is preliminary data.</text>
</comment>
<sequence>MLMFALTGLTLNHADLIPATPRVVDRGGKLQPSLLSLVQKSPSASDAPLPAVVARAVAGEVGLDPAGRAAEWNEGEVYVAMPRAGGDAWVSIDRMSGEIKSETTDQGLIASLNDLHKGRNTGLVWRLFIDAFAAAVLLFSGTGLLLLQFHANHRKKTWPLVGAGVAIPLLLLIFFVH</sequence>
<organism evidence="2 3">
    <name type="scientific">Novosphingobium nitrogenifigens DSM 19370</name>
    <dbReference type="NCBI Taxonomy" id="983920"/>
    <lineage>
        <taxon>Bacteria</taxon>
        <taxon>Pseudomonadati</taxon>
        <taxon>Pseudomonadota</taxon>
        <taxon>Alphaproteobacteria</taxon>
        <taxon>Sphingomonadales</taxon>
        <taxon>Sphingomonadaceae</taxon>
        <taxon>Novosphingobium</taxon>
    </lineage>
</organism>
<gene>
    <name evidence="2" type="ORF">Y88_0961</name>
</gene>
<evidence type="ECO:0008006" key="4">
    <source>
        <dbReference type="Google" id="ProtNLM"/>
    </source>
</evidence>
<evidence type="ECO:0000256" key="1">
    <source>
        <dbReference type="SAM" id="Phobius"/>
    </source>
</evidence>
<name>F1Z981_9SPHN</name>
<dbReference type="AlphaFoldDB" id="F1Z981"/>
<protein>
    <recommendedName>
        <fullName evidence="4">PepSY-associated TM helix</fullName>
    </recommendedName>
</protein>
<dbReference type="HOGENOM" id="CLU_114004_0_0_5"/>
<dbReference type="PANTHER" id="PTHR40115:SF1">
    <property type="entry name" value="INNER MEMBRANE PROTEIN WITH PEPSY TM HELIX"/>
    <property type="match status" value="1"/>
</dbReference>
<reference evidence="2 3" key="1">
    <citation type="journal article" date="2012" name="J. Bacteriol.">
        <title>Draft Genome Sequence of Novosphingobium nitrogenifigens Y88T.</title>
        <authorList>
            <person name="Strabala T.J."/>
            <person name="Macdonald L."/>
            <person name="Liu V."/>
            <person name="Smit A.M."/>
        </authorList>
    </citation>
    <scope>NUCLEOTIDE SEQUENCE [LARGE SCALE GENOMIC DNA]</scope>
    <source>
        <strain evidence="2 3">DSM 19370</strain>
    </source>
</reference>
<feature type="transmembrane region" description="Helical" evidence="1">
    <location>
        <begin position="123"/>
        <end position="146"/>
    </location>
</feature>
<evidence type="ECO:0000313" key="2">
    <source>
        <dbReference type="EMBL" id="EGD58899.1"/>
    </source>
</evidence>
<evidence type="ECO:0000313" key="3">
    <source>
        <dbReference type="Proteomes" id="UP000004728"/>
    </source>
</evidence>
<feature type="transmembrane region" description="Helical" evidence="1">
    <location>
        <begin position="158"/>
        <end position="176"/>
    </location>
</feature>
<dbReference type="InterPro" id="IPR032307">
    <property type="entry name" value="PepSY_TM-like_2"/>
</dbReference>
<dbReference type="InParanoid" id="F1Z981"/>
<accession>F1Z981</accession>
<dbReference type="EMBL" id="AEWJ01000038">
    <property type="protein sequence ID" value="EGD58899.1"/>
    <property type="molecule type" value="Genomic_DNA"/>
</dbReference>
<dbReference type="STRING" id="983920.Y88_0961"/>
<keyword evidence="1" id="KW-1133">Transmembrane helix</keyword>
<keyword evidence="3" id="KW-1185">Reference proteome</keyword>